<feature type="region of interest" description="Disordered" evidence="2">
    <location>
        <begin position="167"/>
        <end position="186"/>
    </location>
</feature>
<evidence type="ECO:0000256" key="2">
    <source>
        <dbReference type="SAM" id="MobiDB-lite"/>
    </source>
</evidence>
<dbReference type="EMBL" id="CAJZBQ010000008">
    <property type="protein sequence ID" value="CAG9312649.1"/>
    <property type="molecule type" value="Genomic_DNA"/>
</dbReference>
<dbReference type="Proteomes" id="UP001162131">
    <property type="component" value="Unassembled WGS sequence"/>
</dbReference>
<dbReference type="InterPro" id="IPR018253">
    <property type="entry name" value="DnaJ_domain_CS"/>
</dbReference>
<accession>A0AAU9ICB2</accession>
<keyword evidence="5" id="KW-1185">Reference proteome</keyword>
<name>A0AAU9ICB2_9CILI</name>
<protein>
    <recommendedName>
        <fullName evidence="3">J domain-containing protein</fullName>
    </recommendedName>
</protein>
<dbReference type="InterPro" id="IPR043183">
    <property type="entry name" value="DNJB2/6-like"/>
</dbReference>
<dbReference type="GO" id="GO:0051082">
    <property type="term" value="F:unfolded protein binding"/>
    <property type="evidence" value="ECO:0007669"/>
    <property type="project" value="InterPro"/>
</dbReference>
<feature type="compositionally biased region" description="Polar residues" evidence="2">
    <location>
        <begin position="191"/>
        <end position="208"/>
    </location>
</feature>
<organism evidence="4 5">
    <name type="scientific">Blepharisma stoltei</name>
    <dbReference type="NCBI Taxonomy" id="1481888"/>
    <lineage>
        <taxon>Eukaryota</taxon>
        <taxon>Sar</taxon>
        <taxon>Alveolata</taxon>
        <taxon>Ciliophora</taxon>
        <taxon>Postciliodesmatophora</taxon>
        <taxon>Heterotrichea</taxon>
        <taxon>Heterotrichida</taxon>
        <taxon>Blepharismidae</taxon>
        <taxon>Blepharisma</taxon>
    </lineage>
</organism>
<proteinExistence type="predicted"/>
<dbReference type="Pfam" id="PF00226">
    <property type="entry name" value="DnaJ"/>
    <property type="match status" value="1"/>
</dbReference>
<dbReference type="PROSITE" id="PS00636">
    <property type="entry name" value="DNAJ_1"/>
    <property type="match status" value="1"/>
</dbReference>
<sequence>MPSKRDYYDVLGVPKDANDDQIKKAYRKLALKWHPDKNPNDREGAEQKFKEIGEAYAVLSDSNKRTIYDRYGHEGLEHGGGSSSNGFSDADFHFDFTDAEDIFRQFFGGRDPFAGFMEDDDFGFFGGSLFGNRQRNANRNGRRNDPFGDFFGGDFFGGDFMSGMGGSSHVTFSSSSSSGGRGGVSKSVKTTIVNENGRQVKKTVTTITHPDGRKERREETEEGGETRNRQPRHLRN</sequence>
<dbReference type="CDD" id="cd06257">
    <property type="entry name" value="DnaJ"/>
    <property type="match status" value="1"/>
</dbReference>
<dbReference type="Gene3D" id="1.10.287.110">
    <property type="entry name" value="DnaJ domain"/>
    <property type="match status" value="1"/>
</dbReference>
<feature type="region of interest" description="Disordered" evidence="2">
    <location>
        <begin position="191"/>
        <end position="236"/>
    </location>
</feature>
<dbReference type="GO" id="GO:0005737">
    <property type="term" value="C:cytoplasm"/>
    <property type="evidence" value="ECO:0007669"/>
    <property type="project" value="UniProtKB-ARBA"/>
</dbReference>
<dbReference type="InterPro" id="IPR036869">
    <property type="entry name" value="J_dom_sf"/>
</dbReference>
<dbReference type="GO" id="GO:0030544">
    <property type="term" value="F:Hsp70 protein binding"/>
    <property type="evidence" value="ECO:0007669"/>
    <property type="project" value="InterPro"/>
</dbReference>
<comment type="caution">
    <text evidence="4">The sequence shown here is derived from an EMBL/GenBank/DDBJ whole genome shotgun (WGS) entry which is preliminary data.</text>
</comment>
<reference evidence="4" key="1">
    <citation type="submission" date="2021-09" db="EMBL/GenBank/DDBJ databases">
        <authorList>
            <consortium name="AG Swart"/>
            <person name="Singh M."/>
            <person name="Singh A."/>
            <person name="Seah K."/>
            <person name="Emmerich C."/>
        </authorList>
    </citation>
    <scope>NUCLEOTIDE SEQUENCE</scope>
    <source>
        <strain evidence="4">ATCC30299</strain>
    </source>
</reference>
<dbReference type="AlphaFoldDB" id="A0AAU9ICB2"/>
<evidence type="ECO:0000256" key="1">
    <source>
        <dbReference type="ARBA" id="ARBA00023186"/>
    </source>
</evidence>
<evidence type="ECO:0000259" key="3">
    <source>
        <dbReference type="PROSITE" id="PS50076"/>
    </source>
</evidence>
<feature type="compositionally biased region" description="Basic and acidic residues" evidence="2">
    <location>
        <begin position="210"/>
        <end position="228"/>
    </location>
</feature>
<dbReference type="PRINTS" id="PR00625">
    <property type="entry name" value="JDOMAIN"/>
</dbReference>
<evidence type="ECO:0000313" key="5">
    <source>
        <dbReference type="Proteomes" id="UP001162131"/>
    </source>
</evidence>
<dbReference type="PROSITE" id="PS50076">
    <property type="entry name" value="DNAJ_2"/>
    <property type="match status" value="1"/>
</dbReference>
<dbReference type="FunFam" id="1.10.287.110:FF:000021">
    <property type="entry name" value="DnaJ (Hsp40) homolog, subfamily B, member 2"/>
    <property type="match status" value="1"/>
</dbReference>
<evidence type="ECO:0000313" key="4">
    <source>
        <dbReference type="EMBL" id="CAG9312649.1"/>
    </source>
</evidence>
<dbReference type="SUPFAM" id="SSF46565">
    <property type="entry name" value="Chaperone J-domain"/>
    <property type="match status" value="1"/>
</dbReference>
<dbReference type="InterPro" id="IPR001623">
    <property type="entry name" value="DnaJ_domain"/>
</dbReference>
<dbReference type="PANTHER" id="PTHR45168:SF3">
    <property type="entry name" value="DNAJ HEAT SHOCK PROTEIN FAMILY (HSP40) MEMBER B2"/>
    <property type="match status" value="1"/>
</dbReference>
<dbReference type="SMART" id="SM00271">
    <property type="entry name" value="DnaJ"/>
    <property type="match status" value="1"/>
</dbReference>
<feature type="domain" description="J" evidence="3">
    <location>
        <begin position="6"/>
        <end position="72"/>
    </location>
</feature>
<gene>
    <name evidence="4" type="ORF">BSTOLATCC_MIC7175</name>
</gene>
<dbReference type="PANTHER" id="PTHR45168">
    <property type="entry name" value="DNAJ HOMOLOG SUBFAMILY B MEMBER 2"/>
    <property type="match status" value="1"/>
</dbReference>
<keyword evidence="1" id="KW-0143">Chaperone</keyword>